<evidence type="ECO:0000256" key="1">
    <source>
        <dbReference type="ARBA" id="ARBA00004651"/>
    </source>
</evidence>
<accession>A0ABV2BNE7</accession>
<keyword evidence="9" id="KW-1185">Reference proteome</keyword>
<name>A0ABV2BNE7_9BURK</name>
<comment type="caution">
    <text evidence="8">The sequence shown here is derived from an EMBL/GenBank/DDBJ whole genome shotgun (WGS) entry which is preliminary data.</text>
</comment>
<dbReference type="RefSeq" id="WP_353640279.1">
    <property type="nucleotide sequence ID" value="NZ_JBEUDR010000006.1"/>
</dbReference>
<dbReference type="SUPFAM" id="SSF160355">
    <property type="entry name" value="Bacterial polysaccharide co-polymerase-like"/>
    <property type="match status" value="1"/>
</dbReference>
<dbReference type="InterPro" id="IPR050445">
    <property type="entry name" value="Bact_polysacc_biosynth/exp"/>
</dbReference>
<evidence type="ECO:0000256" key="3">
    <source>
        <dbReference type="ARBA" id="ARBA00022692"/>
    </source>
</evidence>
<dbReference type="InterPro" id="IPR003856">
    <property type="entry name" value="LPS_length_determ_N"/>
</dbReference>
<gene>
    <name evidence="8" type="ORF">ABU900_17330</name>
</gene>
<evidence type="ECO:0000259" key="7">
    <source>
        <dbReference type="Pfam" id="PF02706"/>
    </source>
</evidence>
<dbReference type="Gene3D" id="3.30.1890.10">
    <property type="entry name" value="FepE-like"/>
    <property type="match status" value="1"/>
</dbReference>
<keyword evidence="3 6" id="KW-0812">Transmembrane</keyword>
<evidence type="ECO:0000256" key="4">
    <source>
        <dbReference type="ARBA" id="ARBA00022989"/>
    </source>
</evidence>
<evidence type="ECO:0000256" key="6">
    <source>
        <dbReference type="SAM" id="Phobius"/>
    </source>
</evidence>
<feature type="domain" description="Polysaccharide chain length determinant N-terminal" evidence="7">
    <location>
        <begin position="14"/>
        <end position="88"/>
    </location>
</feature>
<feature type="transmembrane region" description="Helical" evidence="6">
    <location>
        <begin position="31"/>
        <end position="53"/>
    </location>
</feature>
<sequence length="348" mass="38526">MNTASQKHRANKQSISLNDLMRLFWGSKKTILGITLLCTCISIAYLMAVAPTYQATAKILPPKESDLAEYSETLSMIDSGISEKEISRRLNPERTYEILYTNLSSASIKNKFLKEYYLPHFAPQNEDETELVAKRLEKSLRISGSGSDNGTINVSIEAKDPKLAAQWVNDYINLAITATHTELLQNLQSEITAKKQSTQSQIATLRKLEQDLQNLRIGRLQDALVVAKAMGLEAPMPGTTVITLDNSPANEGSFMRGTRSLQAEIDVLSNRKDQDAYIAGLPKLLTQQALLETLNNTPAFSVARIDMPAHPPFEPIKPIKPLILLMGIIFGLFLGIFVVLIANAIRND</sequence>
<dbReference type="Proteomes" id="UP001437419">
    <property type="component" value="Unassembled WGS sequence"/>
</dbReference>
<proteinExistence type="predicted"/>
<keyword evidence="2" id="KW-1003">Cell membrane</keyword>
<dbReference type="Pfam" id="PF02706">
    <property type="entry name" value="Wzz"/>
    <property type="match status" value="1"/>
</dbReference>
<keyword evidence="5 6" id="KW-0472">Membrane</keyword>
<dbReference type="PANTHER" id="PTHR32309">
    <property type="entry name" value="TYROSINE-PROTEIN KINASE"/>
    <property type="match status" value="1"/>
</dbReference>
<feature type="transmembrane region" description="Helical" evidence="6">
    <location>
        <begin position="322"/>
        <end position="345"/>
    </location>
</feature>
<comment type="subcellular location">
    <subcellularLocation>
        <location evidence="1">Cell membrane</location>
        <topology evidence="1">Multi-pass membrane protein</topology>
    </subcellularLocation>
</comment>
<evidence type="ECO:0000256" key="2">
    <source>
        <dbReference type="ARBA" id="ARBA00022475"/>
    </source>
</evidence>
<evidence type="ECO:0000313" key="9">
    <source>
        <dbReference type="Proteomes" id="UP001437419"/>
    </source>
</evidence>
<dbReference type="EMBL" id="JBEUDR010000006">
    <property type="protein sequence ID" value="MES5326171.1"/>
    <property type="molecule type" value="Genomic_DNA"/>
</dbReference>
<protein>
    <submittedName>
        <fullName evidence="8">Wzz/FepE/Etk N-terminal domain-containing protein</fullName>
    </submittedName>
</protein>
<organism evidence="8 9">
    <name type="scientific">Alcaligenes phenolicus</name>
    <dbReference type="NCBI Taxonomy" id="232846"/>
    <lineage>
        <taxon>Bacteria</taxon>
        <taxon>Pseudomonadati</taxon>
        <taxon>Pseudomonadota</taxon>
        <taxon>Betaproteobacteria</taxon>
        <taxon>Burkholderiales</taxon>
        <taxon>Alcaligenaceae</taxon>
        <taxon>Alcaligenes</taxon>
    </lineage>
</organism>
<evidence type="ECO:0000256" key="5">
    <source>
        <dbReference type="ARBA" id="ARBA00023136"/>
    </source>
</evidence>
<evidence type="ECO:0000313" key="8">
    <source>
        <dbReference type="EMBL" id="MES5326171.1"/>
    </source>
</evidence>
<dbReference type="PANTHER" id="PTHR32309:SF13">
    <property type="entry name" value="FERRIC ENTEROBACTIN TRANSPORT PROTEIN FEPE"/>
    <property type="match status" value="1"/>
</dbReference>
<reference evidence="8 9" key="1">
    <citation type="submission" date="2024-06" db="EMBL/GenBank/DDBJ databases">
        <title>Alcaligenes phenolicus JC896.</title>
        <authorList>
            <person name="Venkata Ramana C."/>
            <person name="Sasikala C."/>
            <person name="Mahima D."/>
        </authorList>
    </citation>
    <scope>NUCLEOTIDE SEQUENCE [LARGE SCALE GENOMIC DNA]</scope>
    <source>
        <strain evidence="8 9">JC896</strain>
    </source>
</reference>
<keyword evidence="4 6" id="KW-1133">Transmembrane helix</keyword>